<dbReference type="GO" id="GO:0005524">
    <property type="term" value="F:ATP binding"/>
    <property type="evidence" value="ECO:0007669"/>
    <property type="project" value="UniProtKB-KW"/>
</dbReference>
<keyword evidence="9" id="KW-0175">Coiled coil</keyword>
<keyword evidence="8" id="KW-0902">Two-component regulatory system</keyword>
<comment type="catalytic activity">
    <reaction evidence="1">
        <text>ATP + protein L-histidine = ADP + protein N-phospho-L-histidine.</text>
        <dbReference type="EC" id="2.7.13.3"/>
    </reaction>
</comment>
<keyword evidence="6 13" id="KW-0418">Kinase</keyword>
<evidence type="ECO:0000256" key="1">
    <source>
        <dbReference type="ARBA" id="ARBA00000085"/>
    </source>
</evidence>
<dbReference type="InterPro" id="IPR011712">
    <property type="entry name" value="Sig_transdc_His_kin_sub3_dim/P"/>
</dbReference>
<keyword evidence="5" id="KW-0547">Nucleotide-binding</keyword>
<gene>
    <name evidence="13" type="ORF">HDA39_002996</name>
</gene>
<proteinExistence type="predicted"/>
<comment type="caution">
    <text evidence="13">The sequence shown here is derived from an EMBL/GenBank/DDBJ whole genome shotgun (WGS) entry which is preliminary data.</text>
</comment>
<dbReference type="GO" id="GO:0016020">
    <property type="term" value="C:membrane"/>
    <property type="evidence" value="ECO:0007669"/>
    <property type="project" value="InterPro"/>
</dbReference>
<keyword evidence="4" id="KW-0808">Transferase</keyword>
<accession>A0A7W9J6X9</accession>
<dbReference type="Gene3D" id="3.30.565.10">
    <property type="entry name" value="Histidine kinase-like ATPase, C-terminal domain"/>
    <property type="match status" value="1"/>
</dbReference>
<dbReference type="GO" id="GO:0000155">
    <property type="term" value="F:phosphorelay sensor kinase activity"/>
    <property type="evidence" value="ECO:0007669"/>
    <property type="project" value="InterPro"/>
</dbReference>
<evidence type="ECO:0000256" key="2">
    <source>
        <dbReference type="ARBA" id="ARBA00012438"/>
    </source>
</evidence>
<feature type="transmembrane region" description="Helical" evidence="10">
    <location>
        <begin position="124"/>
        <end position="142"/>
    </location>
</feature>
<dbReference type="EMBL" id="JACHMY010000001">
    <property type="protein sequence ID" value="MBB5836262.1"/>
    <property type="molecule type" value="Genomic_DNA"/>
</dbReference>
<dbReference type="Pfam" id="PF07730">
    <property type="entry name" value="HisKA_3"/>
    <property type="match status" value="1"/>
</dbReference>
<dbReference type="PANTHER" id="PTHR24421">
    <property type="entry name" value="NITRATE/NITRITE SENSOR PROTEIN NARX-RELATED"/>
    <property type="match status" value="1"/>
</dbReference>
<feature type="transmembrane region" description="Helical" evidence="10">
    <location>
        <begin position="86"/>
        <end position="103"/>
    </location>
</feature>
<dbReference type="AlphaFoldDB" id="A0A7W9J6X9"/>
<evidence type="ECO:0000259" key="11">
    <source>
        <dbReference type="Pfam" id="PF02518"/>
    </source>
</evidence>
<evidence type="ECO:0000259" key="12">
    <source>
        <dbReference type="Pfam" id="PF07730"/>
    </source>
</evidence>
<dbReference type="SUPFAM" id="SSF55874">
    <property type="entry name" value="ATPase domain of HSP90 chaperone/DNA topoisomerase II/histidine kinase"/>
    <property type="match status" value="1"/>
</dbReference>
<dbReference type="RefSeq" id="WP_184795804.1">
    <property type="nucleotide sequence ID" value="NZ_JACHMY010000001.1"/>
</dbReference>
<keyword evidence="14" id="KW-1185">Reference proteome</keyword>
<keyword evidence="10" id="KW-1133">Transmembrane helix</keyword>
<feature type="domain" description="Signal transduction histidine kinase subgroup 3 dimerisation and phosphoacceptor" evidence="12">
    <location>
        <begin position="197"/>
        <end position="262"/>
    </location>
</feature>
<evidence type="ECO:0000256" key="4">
    <source>
        <dbReference type="ARBA" id="ARBA00022679"/>
    </source>
</evidence>
<keyword evidence="10" id="KW-0812">Transmembrane</keyword>
<feature type="coiled-coil region" evidence="9">
    <location>
        <begin position="164"/>
        <end position="191"/>
    </location>
</feature>
<dbReference type="Gene3D" id="1.20.5.1930">
    <property type="match status" value="1"/>
</dbReference>
<sequence>MTGWPQGRWAWVAGAGTAALLVLTAMDLGQHYQLPLGAALALGAARALTLGLAWVRPKLSLPGSLATAVLTAAVCVPVSADEPWPWPVTSVFGHSIVLAVIAARASRRRAPGGPAGDHVQRGPLAGWWVATQLTGVGAMLLAPERGSWVGLLTMAVFSLVAVVIGDLQRSRAEARQQLVEQEELTEAERAERALWQERARIARELHDVVAHHLSVVVVRADSAPHRLQTLPEEVRTEFAGIAEEARSSLTEMRRVLRLLRSEPGELEPQPGLEDLAGLVERARQAGASIELDATTEEVDPAVAHTAYRVVQESISNAVRHAPGAAITVVVRQVQNELRVTVANSTGGSGTKNTTGHGLLGMRERVSLVDGTVRAESTPDGGFVVEAVMPAQAR</sequence>
<dbReference type="GO" id="GO:0046983">
    <property type="term" value="F:protein dimerization activity"/>
    <property type="evidence" value="ECO:0007669"/>
    <property type="project" value="InterPro"/>
</dbReference>
<dbReference type="PANTHER" id="PTHR24421:SF10">
    <property type="entry name" value="NITRATE_NITRITE SENSOR PROTEIN NARQ"/>
    <property type="match status" value="1"/>
</dbReference>
<dbReference type="InterPro" id="IPR036890">
    <property type="entry name" value="HATPase_C_sf"/>
</dbReference>
<name>A0A7W9J6X9_9ACTN</name>
<dbReference type="Pfam" id="PF02518">
    <property type="entry name" value="HATPase_c"/>
    <property type="match status" value="1"/>
</dbReference>
<evidence type="ECO:0000256" key="8">
    <source>
        <dbReference type="ARBA" id="ARBA00023012"/>
    </source>
</evidence>
<evidence type="ECO:0000256" key="3">
    <source>
        <dbReference type="ARBA" id="ARBA00022553"/>
    </source>
</evidence>
<organism evidence="13 14">
    <name type="scientific">Kribbella italica</name>
    <dbReference type="NCBI Taxonomy" id="1540520"/>
    <lineage>
        <taxon>Bacteria</taxon>
        <taxon>Bacillati</taxon>
        <taxon>Actinomycetota</taxon>
        <taxon>Actinomycetes</taxon>
        <taxon>Propionibacteriales</taxon>
        <taxon>Kribbellaceae</taxon>
        <taxon>Kribbella</taxon>
    </lineage>
</organism>
<dbReference type="Proteomes" id="UP000549971">
    <property type="component" value="Unassembled WGS sequence"/>
</dbReference>
<dbReference type="EC" id="2.7.13.3" evidence="2"/>
<feature type="transmembrane region" description="Helical" evidence="10">
    <location>
        <begin position="61"/>
        <end position="80"/>
    </location>
</feature>
<keyword evidence="10" id="KW-0472">Membrane</keyword>
<evidence type="ECO:0000256" key="9">
    <source>
        <dbReference type="SAM" id="Coils"/>
    </source>
</evidence>
<feature type="transmembrane region" description="Helical" evidence="10">
    <location>
        <begin position="32"/>
        <end position="54"/>
    </location>
</feature>
<evidence type="ECO:0000256" key="5">
    <source>
        <dbReference type="ARBA" id="ARBA00022741"/>
    </source>
</evidence>
<feature type="transmembrane region" description="Helical" evidence="10">
    <location>
        <begin position="148"/>
        <end position="167"/>
    </location>
</feature>
<feature type="transmembrane region" description="Helical" evidence="10">
    <location>
        <begin position="9"/>
        <end position="26"/>
    </location>
</feature>
<dbReference type="CDD" id="cd16917">
    <property type="entry name" value="HATPase_UhpB-NarQ-NarX-like"/>
    <property type="match status" value="1"/>
</dbReference>
<evidence type="ECO:0000313" key="14">
    <source>
        <dbReference type="Proteomes" id="UP000549971"/>
    </source>
</evidence>
<dbReference type="InterPro" id="IPR050482">
    <property type="entry name" value="Sensor_HK_TwoCompSys"/>
</dbReference>
<protein>
    <recommendedName>
        <fullName evidence="2">histidine kinase</fullName>
        <ecNumber evidence="2">2.7.13.3</ecNumber>
    </recommendedName>
</protein>
<evidence type="ECO:0000256" key="7">
    <source>
        <dbReference type="ARBA" id="ARBA00022840"/>
    </source>
</evidence>
<evidence type="ECO:0000313" key="13">
    <source>
        <dbReference type="EMBL" id="MBB5836262.1"/>
    </source>
</evidence>
<evidence type="ECO:0000256" key="6">
    <source>
        <dbReference type="ARBA" id="ARBA00022777"/>
    </source>
</evidence>
<keyword evidence="7" id="KW-0067">ATP-binding</keyword>
<keyword evidence="3" id="KW-0597">Phosphoprotein</keyword>
<dbReference type="InterPro" id="IPR003594">
    <property type="entry name" value="HATPase_dom"/>
</dbReference>
<reference evidence="13 14" key="1">
    <citation type="submission" date="2020-08" db="EMBL/GenBank/DDBJ databases">
        <title>Sequencing the genomes of 1000 actinobacteria strains.</title>
        <authorList>
            <person name="Klenk H.-P."/>
        </authorList>
    </citation>
    <scope>NUCLEOTIDE SEQUENCE [LARGE SCALE GENOMIC DNA]</scope>
    <source>
        <strain evidence="13 14">DSM 28967</strain>
    </source>
</reference>
<feature type="domain" description="Histidine kinase/HSP90-like ATPase" evidence="11">
    <location>
        <begin position="305"/>
        <end position="390"/>
    </location>
</feature>
<evidence type="ECO:0000256" key="10">
    <source>
        <dbReference type="SAM" id="Phobius"/>
    </source>
</evidence>